<dbReference type="RefSeq" id="WP_130762913.1">
    <property type="nucleotide sequence ID" value="NZ_SILL01000001.1"/>
</dbReference>
<reference evidence="1 2" key="1">
    <citation type="submission" date="2019-02" db="EMBL/GenBank/DDBJ databases">
        <title>The genomic architecture of introgression among sibling species of bacteria.</title>
        <authorList>
            <person name="Cavassim M.I.A."/>
            <person name="Moeskjaer S."/>
            <person name="Moslemi C."/>
            <person name="Fields B."/>
            <person name="Bachmann A."/>
            <person name="Vilhjalmsson B."/>
            <person name="Schierup M.H."/>
            <person name="Young J.P.W."/>
            <person name="Andersen S.U."/>
        </authorList>
    </citation>
    <scope>NUCLEOTIDE SEQUENCE [LARGE SCALE GENOMIC DNA]</scope>
    <source>
        <strain evidence="1 2">SM141A</strain>
    </source>
</reference>
<sequence>MAKGKQVKYVDSVAITTRSVSRFLDMLAKKGLREKFLAEAPQAKTVLADGQSELPQLDTHIFSKSASASPKVLADGIDQLAEKRKEVPGEIWDASLSVEPDLMEFARTFVVKHKLAADFPIAKSLQARRCGNGIECPPGR</sequence>
<evidence type="ECO:0000313" key="2">
    <source>
        <dbReference type="Proteomes" id="UP000291659"/>
    </source>
</evidence>
<protein>
    <submittedName>
        <fullName evidence="1">Uncharacterized protein</fullName>
    </submittedName>
</protein>
<accession>A0ABY1X7H6</accession>
<dbReference type="Proteomes" id="UP000291659">
    <property type="component" value="Unassembled WGS sequence"/>
</dbReference>
<keyword evidence="2" id="KW-1185">Reference proteome</keyword>
<evidence type="ECO:0000313" key="1">
    <source>
        <dbReference type="EMBL" id="TAX81167.1"/>
    </source>
</evidence>
<proteinExistence type="predicted"/>
<dbReference type="EMBL" id="SIOX01000001">
    <property type="protein sequence ID" value="TAX81167.1"/>
    <property type="molecule type" value="Genomic_DNA"/>
</dbReference>
<gene>
    <name evidence="1" type="ORF">ELH98_08855</name>
</gene>
<organism evidence="1 2">
    <name type="scientific">Rhizobium ruizarguesonis</name>
    <dbReference type="NCBI Taxonomy" id="2081791"/>
    <lineage>
        <taxon>Bacteria</taxon>
        <taxon>Pseudomonadati</taxon>
        <taxon>Pseudomonadota</taxon>
        <taxon>Alphaproteobacteria</taxon>
        <taxon>Hyphomicrobiales</taxon>
        <taxon>Rhizobiaceae</taxon>
        <taxon>Rhizobium/Agrobacterium group</taxon>
        <taxon>Rhizobium</taxon>
    </lineage>
</organism>
<comment type="caution">
    <text evidence="1">The sequence shown here is derived from an EMBL/GenBank/DDBJ whole genome shotgun (WGS) entry which is preliminary data.</text>
</comment>
<name>A0ABY1X7H6_9HYPH</name>